<evidence type="ECO:0000313" key="1">
    <source>
        <dbReference type="EMBL" id="CAB4033706.1"/>
    </source>
</evidence>
<gene>
    <name evidence="1" type="ORF">PACLA_8A023572</name>
</gene>
<sequence>MAEGYPSSYNWLIMNWQAKDLDKEWERFYHHCEFAFGGPLSKCTEKEKICNLMSFIGDKGREMYLTFQWNTIQVGTGENTQQVSEKDILDKVAAIKVQRTISIEEKSYYGSSSI</sequence>
<dbReference type="OrthoDB" id="6114545at2759"/>
<name>A0A7D9JQS2_PARCT</name>
<accession>A0A7D9JQS2</accession>
<proteinExistence type="predicted"/>
<dbReference type="EMBL" id="CACRXK020019484">
    <property type="protein sequence ID" value="CAB4033706.1"/>
    <property type="molecule type" value="Genomic_DNA"/>
</dbReference>
<protein>
    <submittedName>
        <fullName evidence="1">Uncharacterized protein</fullName>
    </submittedName>
</protein>
<dbReference type="AlphaFoldDB" id="A0A7D9JQS2"/>
<dbReference type="Proteomes" id="UP001152795">
    <property type="component" value="Unassembled WGS sequence"/>
</dbReference>
<organism evidence="1 2">
    <name type="scientific">Paramuricea clavata</name>
    <name type="common">Red gorgonian</name>
    <name type="synonym">Violescent sea-whip</name>
    <dbReference type="NCBI Taxonomy" id="317549"/>
    <lineage>
        <taxon>Eukaryota</taxon>
        <taxon>Metazoa</taxon>
        <taxon>Cnidaria</taxon>
        <taxon>Anthozoa</taxon>
        <taxon>Octocorallia</taxon>
        <taxon>Malacalcyonacea</taxon>
        <taxon>Plexauridae</taxon>
        <taxon>Paramuricea</taxon>
    </lineage>
</organism>
<keyword evidence="2" id="KW-1185">Reference proteome</keyword>
<comment type="caution">
    <text evidence="1">The sequence shown here is derived from an EMBL/GenBank/DDBJ whole genome shotgun (WGS) entry which is preliminary data.</text>
</comment>
<evidence type="ECO:0000313" key="2">
    <source>
        <dbReference type="Proteomes" id="UP001152795"/>
    </source>
</evidence>
<reference evidence="1" key="1">
    <citation type="submission" date="2020-04" db="EMBL/GenBank/DDBJ databases">
        <authorList>
            <person name="Alioto T."/>
            <person name="Alioto T."/>
            <person name="Gomez Garrido J."/>
        </authorList>
    </citation>
    <scope>NUCLEOTIDE SEQUENCE</scope>
    <source>
        <strain evidence="1">A484AB</strain>
    </source>
</reference>